<evidence type="ECO:0000313" key="15">
    <source>
        <dbReference type="EMBL" id="SFC74402.1"/>
    </source>
</evidence>
<proteinExistence type="inferred from homology"/>
<keyword evidence="3 15" id="KW-0858">Xylan degradation</keyword>
<feature type="transmembrane region" description="Helical" evidence="12">
    <location>
        <begin position="1136"/>
        <end position="1155"/>
    </location>
</feature>
<feature type="region of interest" description="Disordered" evidence="11">
    <location>
        <begin position="1076"/>
        <end position="1131"/>
    </location>
</feature>
<gene>
    <name evidence="15" type="ORF">SAMN04488102_12515</name>
</gene>
<evidence type="ECO:0000256" key="5">
    <source>
        <dbReference type="ARBA" id="ARBA00022737"/>
    </source>
</evidence>
<evidence type="ECO:0000256" key="7">
    <source>
        <dbReference type="ARBA" id="ARBA00023277"/>
    </source>
</evidence>
<keyword evidence="9 10" id="KW-0624">Polysaccharide degradation</keyword>
<evidence type="ECO:0000256" key="1">
    <source>
        <dbReference type="ARBA" id="ARBA00000681"/>
    </source>
</evidence>
<dbReference type="GO" id="GO:0031176">
    <property type="term" value="F:endo-1,4-beta-xylanase activity"/>
    <property type="evidence" value="ECO:0007669"/>
    <property type="project" value="UniProtKB-EC"/>
</dbReference>
<dbReference type="Gene3D" id="2.60.120.260">
    <property type="entry name" value="Galactose-binding domain-like"/>
    <property type="match status" value="3"/>
</dbReference>
<keyword evidence="5" id="KW-0677">Repeat</keyword>
<dbReference type="Pfam" id="PF02018">
    <property type="entry name" value="CBM_4_9"/>
    <property type="match status" value="1"/>
</dbReference>
<comment type="catalytic activity">
    <reaction evidence="1 10">
        <text>Endohydrolysis of (1-&gt;4)-beta-D-xylosidic linkages in xylans.</text>
        <dbReference type="EC" id="3.2.1.8"/>
    </reaction>
</comment>
<feature type="domain" description="GH10" evidence="14">
    <location>
        <begin position="531"/>
        <end position="870"/>
    </location>
</feature>
<protein>
    <recommendedName>
        <fullName evidence="10">Beta-xylanase</fullName>
        <ecNumber evidence="10">3.2.1.8</ecNumber>
    </recommendedName>
</protein>
<evidence type="ECO:0000256" key="10">
    <source>
        <dbReference type="RuleBase" id="RU361174"/>
    </source>
</evidence>
<dbReference type="SUPFAM" id="SSF51445">
    <property type="entry name" value="(Trans)glycosidases"/>
    <property type="match status" value="1"/>
</dbReference>
<feature type="compositionally biased region" description="Acidic residues" evidence="11">
    <location>
        <begin position="1076"/>
        <end position="1125"/>
    </location>
</feature>
<keyword evidence="12" id="KW-1133">Transmembrane helix</keyword>
<evidence type="ECO:0000256" key="12">
    <source>
        <dbReference type="SAM" id="Phobius"/>
    </source>
</evidence>
<organism evidence="15 16">
    <name type="scientific">Alkalibacterium subtropicum</name>
    <dbReference type="NCBI Taxonomy" id="753702"/>
    <lineage>
        <taxon>Bacteria</taxon>
        <taxon>Bacillati</taxon>
        <taxon>Bacillota</taxon>
        <taxon>Bacilli</taxon>
        <taxon>Lactobacillales</taxon>
        <taxon>Carnobacteriaceae</taxon>
        <taxon>Alkalibacterium</taxon>
    </lineage>
</organism>
<evidence type="ECO:0000256" key="8">
    <source>
        <dbReference type="ARBA" id="ARBA00023295"/>
    </source>
</evidence>
<evidence type="ECO:0000256" key="6">
    <source>
        <dbReference type="ARBA" id="ARBA00022801"/>
    </source>
</evidence>
<evidence type="ECO:0000256" key="4">
    <source>
        <dbReference type="ARBA" id="ARBA00022729"/>
    </source>
</evidence>
<dbReference type="Pfam" id="PF00331">
    <property type="entry name" value="Glyco_hydro_10"/>
    <property type="match status" value="1"/>
</dbReference>
<dbReference type="PANTHER" id="PTHR31490">
    <property type="entry name" value="GLYCOSYL HYDROLASE"/>
    <property type="match status" value="1"/>
</dbReference>
<keyword evidence="8 10" id="KW-0326">Glycosidase</keyword>
<keyword evidence="12" id="KW-0812">Transmembrane</keyword>
<dbReference type="PRINTS" id="PR00134">
    <property type="entry name" value="GLHYDRLASE10"/>
</dbReference>
<dbReference type="CDD" id="cd00005">
    <property type="entry name" value="CBM9_like_1"/>
    <property type="match status" value="1"/>
</dbReference>
<dbReference type="Gene3D" id="3.20.20.80">
    <property type="entry name" value="Glycosidases"/>
    <property type="match status" value="1"/>
</dbReference>
<keyword evidence="16" id="KW-1185">Reference proteome</keyword>
<dbReference type="Pfam" id="PF06452">
    <property type="entry name" value="CBM9_1"/>
    <property type="match status" value="1"/>
</dbReference>
<dbReference type="AlphaFoldDB" id="A0A1I1LPB9"/>
<evidence type="ECO:0000256" key="11">
    <source>
        <dbReference type="SAM" id="MobiDB-lite"/>
    </source>
</evidence>
<evidence type="ECO:0000259" key="14">
    <source>
        <dbReference type="PROSITE" id="PS51760"/>
    </source>
</evidence>
<evidence type="ECO:0000313" key="16">
    <source>
        <dbReference type="Proteomes" id="UP000199612"/>
    </source>
</evidence>
<dbReference type="InterPro" id="IPR001000">
    <property type="entry name" value="GH10_dom"/>
</dbReference>
<dbReference type="InterPro" id="IPR017853">
    <property type="entry name" value="GH"/>
</dbReference>
<dbReference type="InterPro" id="IPR003305">
    <property type="entry name" value="CenC_carb-bd"/>
</dbReference>
<dbReference type="PROSITE" id="PS51760">
    <property type="entry name" value="GH10_2"/>
    <property type="match status" value="1"/>
</dbReference>
<sequence length="1159" mass="128087">MENSMKLKLFNGLASAMLLAPIVGTTTSVVAQEADSSEVTTQTDVIYSNDFEEGNYPDSVAVPAGDAVLNQADDITTAGGDIHSGVWVTNRVNAYDGIDLPFIAAGIEDGKTYSVTVQGYILADEEIPEGALVTLETVDGYTWLNNVPAVAGETFELTADYAAIAENDKAFRIKTNDNGVGMEFAVTDISITAQAAEDETPAPEEDAELDTLYRETFNDGITQAAGASVERQADFNNGQGALYVSGRTANWNGVDVPFEAAGMELGYTYEVTVTGHVDEDVEIPEGAQAFLQSPDDDYPFFAAADFTAGEEFTLEHSFTWDNEAYENFRVQSNDEGAEVPFYITEIAIEWNPDQTPVEEEPDPTPDPDLPAAEEFAFVEFEDNTLNGFAARGDNEIIEVTDAENHTDAGQYSLFTSNRDMAWNGPALRVENYINSGSEYQVSAWVKTDSETSTEFRLSTQVAEGDAASYNTIDSASISAADGWVQLEGTYRYTSLGGGFVTIYVETANGLVDFYIDDIDFQELDSEEIDVQLDLAQIKEVYEDDFLIGNAVSMGDLEGPRLDLLNHHHNLVTAENAMKPSYAYGDDGSFDFTGSNELVERVAEEGLLLHGHVLVWHQQSPEWLHSREDGTPLSRDEALDNMQAHIRNAMENYDAVYGDGVISWDVVNEALDGDWSNPEDWRGQLRDSGWLRAIGEDYIYEAFKYAREVADELGREDLVLFYNDYNDDQQSKAIAMYSMIKEINEQYADENPDDTRKLISGVGMQAHYNANTNPENVRLSIERFIELDIEIGVTELDVTTLTPNETIESELERQAYLYASLFQIYDEYSDHISRVTFWGLNDTNSWRSDRSPLLFNDTLTAKQAYYAVVDPEGFLEGYEEEEVVADSDYAVYGTPEINAEADEIWESAPELDVSRYQSAWQGATGHGRVLWDENNLYILVEVSDGDLDISAVNPWEQDSVEVFVNETGEETSTYIDGVGQYRVNYENDASFNPAAYSEGFVSAARVTNGGYVVEMAIPWKGVTPESGHTLGFDIQVNDGEEGSRVSAATWNDMTGQGFQDPSVFGFLTLVKDLDEIGEEPVEPGEDETAETPGDEGDETDKEDETDEDSDKDTDDESAQDEEDEEGEKLPQTATATWAVGLLGLAGLLSGLSLRFIRRQK</sequence>
<keyword evidence="4 13" id="KW-0732">Signal</keyword>
<dbReference type="PANTHER" id="PTHR31490:SF88">
    <property type="entry name" value="BETA-XYLANASE"/>
    <property type="match status" value="1"/>
</dbReference>
<accession>A0A1I1LPB9</accession>
<evidence type="ECO:0000256" key="3">
    <source>
        <dbReference type="ARBA" id="ARBA00022651"/>
    </source>
</evidence>
<keyword evidence="7 10" id="KW-0119">Carbohydrate metabolism</keyword>
<dbReference type="OrthoDB" id="9809277at2"/>
<dbReference type="EMBL" id="FOLT01000025">
    <property type="protein sequence ID" value="SFC74402.1"/>
    <property type="molecule type" value="Genomic_DNA"/>
</dbReference>
<comment type="similarity">
    <text evidence="2 10">Belongs to the glycosyl hydrolase 10 (cellulase F) family.</text>
</comment>
<dbReference type="EC" id="3.2.1.8" evidence="10"/>
<dbReference type="InterPro" id="IPR008979">
    <property type="entry name" value="Galactose-bd-like_sf"/>
</dbReference>
<dbReference type="Gene3D" id="2.60.40.1190">
    <property type="match status" value="1"/>
</dbReference>
<keyword evidence="12" id="KW-0472">Membrane</keyword>
<dbReference type="SMART" id="SM00633">
    <property type="entry name" value="Glyco_10"/>
    <property type="match status" value="1"/>
</dbReference>
<dbReference type="RefSeq" id="WP_091531896.1">
    <property type="nucleotide sequence ID" value="NZ_FOLT01000025.1"/>
</dbReference>
<feature type="chain" id="PRO_5038806679" description="Beta-xylanase" evidence="13">
    <location>
        <begin position="32"/>
        <end position="1159"/>
    </location>
</feature>
<reference evidence="16" key="1">
    <citation type="submission" date="2016-10" db="EMBL/GenBank/DDBJ databases">
        <authorList>
            <person name="Varghese N."/>
            <person name="Submissions S."/>
        </authorList>
    </citation>
    <scope>NUCLEOTIDE SEQUENCE [LARGE SCALE GENOMIC DNA]</scope>
    <source>
        <strain evidence="16">DSM 23664</strain>
    </source>
</reference>
<dbReference type="Proteomes" id="UP000199612">
    <property type="component" value="Unassembled WGS sequence"/>
</dbReference>
<evidence type="ECO:0000256" key="2">
    <source>
        <dbReference type="ARBA" id="ARBA00007495"/>
    </source>
</evidence>
<evidence type="ECO:0000256" key="13">
    <source>
        <dbReference type="SAM" id="SignalP"/>
    </source>
</evidence>
<dbReference type="InterPro" id="IPR044846">
    <property type="entry name" value="GH10"/>
</dbReference>
<dbReference type="SUPFAM" id="SSF49344">
    <property type="entry name" value="CBD9-like"/>
    <property type="match status" value="1"/>
</dbReference>
<dbReference type="GO" id="GO:0030246">
    <property type="term" value="F:carbohydrate binding"/>
    <property type="evidence" value="ECO:0007669"/>
    <property type="project" value="InterPro"/>
</dbReference>
<keyword evidence="6 10" id="KW-0378">Hydrolase</keyword>
<name>A0A1I1LPB9_9LACT</name>
<dbReference type="GO" id="GO:0045493">
    <property type="term" value="P:xylan catabolic process"/>
    <property type="evidence" value="ECO:0007669"/>
    <property type="project" value="UniProtKB-KW"/>
</dbReference>
<evidence type="ECO:0000256" key="9">
    <source>
        <dbReference type="ARBA" id="ARBA00023326"/>
    </source>
</evidence>
<feature type="signal peptide" evidence="13">
    <location>
        <begin position="1"/>
        <end position="31"/>
    </location>
</feature>
<dbReference type="SUPFAM" id="SSF49785">
    <property type="entry name" value="Galactose-binding domain-like"/>
    <property type="match status" value="3"/>
</dbReference>
<dbReference type="STRING" id="753702.SAMN04488102_12515"/>
<dbReference type="InterPro" id="IPR010502">
    <property type="entry name" value="Carb-bd_dom_fam9"/>
</dbReference>